<dbReference type="EMBL" id="CAADFR010000025">
    <property type="protein sequence ID" value="VFK38530.1"/>
    <property type="molecule type" value="Genomic_DNA"/>
</dbReference>
<proteinExistence type="predicted"/>
<gene>
    <name evidence="2" type="ORF">BECKSD772E_GA0070983_12941</name>
    <name evidence="1" type="ORF">BECKSD772F_GA0070984_102530</name>
</gene>
<sequence>MVCDASLYLHLTIQAAHLSRPSAFISEFVNRLFLFVRTPQIEIFPNDFLEQMPSG</sequence>
<organism evidence="2">
    <name type="scientific">Candidatus Kentrum sp. SD</name>
    <dbReference type="NCBI Taxonomy" id="2126332"/>
    <lineage>
        <taxon>Bacteria</taxon>
        <taxon>Pseudomonadati</taxon>
        <taxon>Pseudomonadota</taxon>
        <taxon>Gammaproteobacteria</taxon>
        <taxon>Candidatus Kentrum</taxon>
    </lineage>
</organism>
<dbReference type="AlphaFoldDB" id="A0A450Z7Z8"/>
<name>A0A450Z7Z8_9GAMM</name>
<dbReference type="EMBL" id="CAADFU010000294">
    <property type="protein sequence ID" value="VFK49937.1"/>
    <property type="molecule type" value="Genomic_DNA"/>
</dbReference>
<evidence type="ECO:0000313" key="1">
    <source>
        <dbReference type="EMBL" id="VFK38530.1"/>
    </source>
</evidence>
<reference evidence="2" key="1">
    <citation type="submission" date="2019-02" db="EMBL/GenBank/DDBJ databases">
        <authorList>
            <person name="Gruber-Vodicka R. H."/>
            <person name="Seah K. B. B."/>
        </authorList>
    </citation>
    <scope>NUCLEOTIDE SEQUENCE</scope>
    <source>
        <strain evidence="2">BECK_S1320</strain>
        <strain evidence="1">BECK_S1321</strain>
    </source>
</reference>
<accession>A0A450Z7Z8</accession>
<protein>
    <submittedName>
        <fullName evidence="2">Uncharacterized protein</fullName>
    </submittedName>
</protein>
<evidence type="ECO:0000313" key="2">
    <source>
        <dbReference type="EMBL" id="VFK49937.1"/>
    </source>
</evidence>